<name>A0A0C3DXM1_OIDMZ</name>
<keyword evidence="1" id="KW-0472">Membrane</keyword>
<dbReference type="EMBL" id="KN832870">
    <property type="protein sequence ID" value="KIN06863.1"/>
    <property type="molecule type" value="Genomic_DNA"/>
</dbReference>
<proteinExistence type="predicted"/>
<feature type="transmembrane region" description="Helical" evidence="1">
    <location>
        <begin position="577"/>
        <end position="596"/>
    </location>
</feature>
<evidence type="ECO:0000256" key="1">
    <source>
        <dbReference type="SAM" id="Phobius"/>
    </source>
</evidence>
<dbReference type="InParanoid" id="A0A0C3DXM1"/>
<keyword evidence="1" id="KW-1133">Transmembrane helix</keyword>
<dbReference type="OrthoDB" id="2624308at2759"/>
<reference evidence="3" key="2">
    <citation type="submission" date="2015-01" db="EMBL/GenBank/DDBJ databases">
        <title>Evolutionary Origins and Diversification of the Mycorrhizal Mutualists.</title>
        <authorList>
            <consortium name="DOE Joint Genome Institute"/>
            <consortium name="Mycorrhizal Genomics Consortium"/>
            <person name="Kohler A."/>
            <person name="Kuo A."/>
            <person name="Nagy L.G."/>
            <person name="Floudas D."/>
            <person name="Copeland A."/>
            <person name="Barry K.W."/>
            <person name="Cichocki N."/>
            <person name="Veneault-Fourrey C."/>
            <person name="LaButti K."/>
            <person name="Lindquist E.A."/>
            <person name="Lipzen A."/>
            <person name="Lundell T."/>
            <person name="Morin E."/>
            <person name="Murat C."/>
            <person name="Riley R."/>
            <person name="Ohm R."/>
            <person name="Sun H."/>
            <person name="Tunlid A."/>
            <person name="Henrissat B."/>
            <person name="Grigoriev I.V."/>
            <person name="Hibbett D.S."/>
            <person name="Martin F."/>
        </authorList>
    </citation>
    <scope>NUCLEOTIDE SEQUENCE [LARGE SCALE GENOMIC DNA]</scope>
    <source>
        <strain evidence="3">Zn</strain>
    </source>
</reference>
<dbReference type="AlphaFoldDB" id="A0A0C3DXM1"/>
<reference evidence="2 3" key="1">
    <citation type="submission" date="2014-04" db="EMBL/GenBank/DDBJ databases">
        <authorList>
            <consortium name="DOE Joint Genome Institute"/>
            <person name="Kuo A."/>
            <person name="Martino E."/>
            <person name="Perotto S."/>
            <person name="Kohler A."/>
            <person name="Nagy L.G."/>
            <person name="Floudas D."/>
            <person name="Copeland A."/>
            <person name="Barry K.W."/>
            <person name="Cichocki N."/>
            <person name="Veneault-Fourrey C."/>
            <person name="LaButti K."/>
            <person name="Lindquist E.A."/>
            <person name="Lipzen A."/>
            <person name="Lundell T."/>
            <person name="Morin E."/>
            <person name="Murat C."/>
            <person name="Sun H."/>
            <person name="Tunlid A."/>
            <person name="Henrissat B."/>
            <person name="Grigoriev I.V."/>
            <person name="Hibbett D.S."/>
            <person name="Martin F."/>
            <person name="Nordberg H.P."/>
            <person name="Cantor M.N."/>
            <person name="Hua S.X."/>
        </authorList>
    </citation>
    <scope>NUCLEOTIDE SEQUENCE [LARGE SCALE GENOMIC DNA]</scope>
    <source>
        <strain evidence="2 3">Zn</strain>
    </source>
</reference>
<evidence type="ECO:0008006" key="4">
    <source>
        <dbReference type="Google" id="ProtNLM"/>
    </source>
</evidence>
<protein>
    <recommendedName>
        <fullName evidence="4">Heterokaryon incompatibility domain-containing protein</fullName>
    </recommendedName>
</protein>
<keyword evidence="3" id="KW-1185">Reference proteome</keyword>
<keyword evidence="1" id="KW-0812">Transmembrane</keyword>
<evidence type="ECO:0000313" key="3">
    <source>
        <dbReference type="Proteomes" id="UP000054321"/>
    </source>
</evidence>
<accession>A0A0C3DXM1</accession>
<dbReference type="STRING" id="913774.A0A0C3DXM1"/>
<gene>
    <name evidence="2" type="ORF">OIDMADRAFT_36626</name>
</gene>
<dbReference type="HOGENOM" id="CLU_011082_1_0_1"/>
<feature type="transmembrane region" description="Helical" evidence="1">
    <location>
        <begin position="538"/>
        <end position="557"/>
    </location>
</feature>
<evidence type="ECO:0000313" key="2">
    <source>
        <dbReference type="EMBL" id="KIN06863.1"/>
    </source>
</evidence>
<sequence length="775" mass="87861">MKQHGGGYIPGANTPHTRSIHLKGSLHFFDPETRFRFKKPHLYQLPTFKYDSTKTYRHRDAMDRVLTVSIDDRYLNPVDGRLEELHVQATDQLYDSQGKMTWRRTFIRNVAPLNVRIATWPIDFSVDPQSWKDWGIILLKFIPSSFALTFLSLGTDSMPRADGKYPPLLYKFHGYAKTARNQIENAPKRHPSKEISPASLITRRLLNPRYLCFLKSPEESKLQGVIPMLVTTWRTQHESDNILNYVFVAYSAEQFNHDSTEDMEALHQIAERAARDAQLPAYWIACSCMPDASELEEDVYRISDIMRGAKAMVIAVGAPSKTTYATTTKKLLQQWGERMWTFPEVLLSQSNEVRVYLRNGQLETPLVIPKGQFAGQVWADATVSRQLVDHYQGSLGLSRLELVTLALECLQSRKTTQYLPGDHSYVLMGLLRLRPKIDRTDTGFQAFARLSLMNDSDLLLERVICTLPKDLCHEWHEMGDVYGCSLWDIYPTCQVAGVGEDDTIIIDGAYGTSIQWDSFQQIWSTRNLSWRRWLSWKLLHFASTFVLLGFILIGVGAQENTPATSDYYYSGGSTGAGNPLIAIGVILLLMGFPAWLMAPRLLQIVLGGKFRNTQAVVFGLEGYINLATIERCIFGGNFNRLRWSTNGSPLSRHQKNSFGECVAVDPMDDIDVQNLVERAKTAGPGEQRIFTIVDTYSMEVTMFQAIRPPIALIICGSEGGMKRAIGCSYDWATGTLYRETVLRMPTTVLNRMDRVNKIKFGLKRPNLPAHPRVVN</sequence>
<organism evidence="2 3">
    <name type="scientific">Oidiodendron maius (strain Zn)</name>
    <dbReference type="NCBI Taxonomy" id="913774"/>
    <lineage>
        <taxon>Eukaryota</taxon>
        <taxon>Fungi</taxon>
        <taxon>Dikarya</taxon>
        <taxon>Ascomycota</taxon>
        <taxon>Pezizomycotina</taxon>
        <taxon>Leotiomycetes</taxon>
        <taxon>Leotiomycetes incertae sedis</taxon>
        <taxon>Myxotrichaceae</taxon>
        <taxon>Oidiodendron</taxon>
    </lineage>
</organism>
<dbReference type="Proteomes" id="UP000054321">
    <property type="component" value="Unassembled WGS sequence"/>
</dbReference>